<comment type="caution">
    <text evidence="6">The sequence shown here is derived from an EMBL/GenBank/DDBJ whole genome shotgun (WGS) entry which is preliminary data.</text>
</comment>
<evidence type="ECO:0000313" key="6">
    <source>
        <dbReference type="EMBL" id="RYP05895.1"/>
    </source>
</evidence>
<reference evidence="6 7" key="1">
    <citation type="submission" date="2018-06" db="EMBL/GenBank/DDBJ databases">
        <title>Complete Genomes of Monosporascus.</title>
        <authorList>
            <person name="Robinson A.J."/>
            <person name="Natvig D.O."/>
        </authorList>
    </citation>
    <scope>NUCLEOTIDE SEQUENCE [LARGE SCALE GENOMIC DNA]</scope>
    <source>
        <strain evidence="6 7">CBS 110550</strain>
    </source>
</reference>
<sequence length="288" mass="32068">MYHLADWQASNYVANGGHRLLAIIGCVAWPGQYQVRLVVDARHRLDLCCSFRASLFLVDTEGVNPERPHLTPGPQVPQRRLEAGVYGPGVADLARISFGSLVCYPGMTGLNPDTDEIIEIFCVVTTGTLEVIDENGWGTVVHQSKERMDMMDEWCTRTHEKSGLTDAVLASKVTPEQAADELLAYIKKHVPEPGALLAGNSVHADRAFLRKEPYKKVMDYLHHRILDVSSLKEAARRWCSPEVMENAPRKQGLHQAKDDILESIAEARYYKDIIFSTTANIASPMRAA</sequence>
<dbReference type="InterPro" id="IPR012337">
    <property type="entry name" value="RNaseH-like_sf"/>
</dbReference>
<dbReference type="EMBL" id="QJNU01000150">
    <property type="protein sequence ID" value="RYP05895.1"/>
    <property type="molecule type" value="Genomic_DNA"/>
</dbReference>
<evidence type="ECO:0000313" key="7">
    <source>
        <dbReference type="Proteomes" id="UP000293360"/>
    </source>
</evidence>
<dbReference type="NCBIfam" id="NF003765">
    <property type="entry name" value="PRK05359.1"/>
    <property type="match status" value="1"/>
</dbReference>
<dbReference type="GO" id="GO:0000175">
    <property type="term" value="F:3'-5'-RNA exonuclease activity"/>
    <property type="evidence" value="ECO:0007669"/>
    <property type="project" value="InterPro"/>
</dbReference>
<evidence type="ECO:0000256" key="1">
    <source>
        <dbReference type="ARBA" id="ARBA00009921"/>
    </source>
</evidence>
<dbReference type="GO" id="GO:0005739">
    <property type="term" value="C:mitochondrion"/>
    <property type="evidence" value="ECO:0007669"/>
    <property type="project" value="TreeGrafter"/>
</dbReference>
<dbReference type="PANTHER" id="PTHR11046:SF0">
    <property type="entry name" value="OLIGORIBONUCLEASE, MITOCHONDRIAL"/>
    <property type="match status" value="1"/>
</dbReference>
<dbReference type="CDD" id="cd06135">
    <property type="entry name" value="Orn"/>
    <property type="match status" value="1"/>
</dbReference>
<keyword evidence="4" id="KW-0269">Exonuclease</keyword>
<name>A0A4Q4TGA6_9PEZI</name>
<evidence type="ECO:0000256" key="3">
    <source>
        <dbReference type="ARBA" id="ARBA00022801"/>
    </source>
</evidence>
<accession>A0A4Q4TGA6</accession>
<dbReference type="InterPro" id="IPR036397">
    <property type="entry name" value="RNaseH_sf"/>
</dbReference>
<dbReference type="Pfam" id="PF00929">
    <property type="entry name" value="RNase_T"/>
    <property type="match status" value="1"/>
</dbReference>
<evidence type="ECO:0000256" key="4">
    <source>
        <dbReference type="ARBA" id="ARBA00022839"/>
    </source>
</evidence>
<dbReference type="STRING" id="155417.A0A4Q4TGA6"/>
<evidence type="ECO:0000259" key="5">
    <source>
        <dbReference type="SMART" id="SM00479"/>
    </source>
</evidence>
<proteinExistence type="inferred from homology"/>
<evidence type="ECO:0000256" key="2">
    <source>
        <dbReference type="ARBA" id="ARBA00022722"/>
    </source>
</evidence>
<organism evidence="6 7">
    <name type="scientific">Monosporascus ibericus</name>
    <dbReference type="NCBI Taxonomy" id="155417"/>
    <lineage>
        <taxon>Eukaryota</taxon>
        <taxon>Fungi</taxon>
        <taxon>Dikarya</taxon>
        <taxon>Ascomycota</taxon>
        <taxon>Pezizomycotina</taxon>
        <taxon>Sordariomycetes</taxon>
        <taxon>Xylariomycetidae</taxon>
        <taxon>Xylariales</taxon>
        <taxon>Xylariales incertae sedis</taxon>
        <taxon>Monosporascus</taxon>
    </lineage>
</organism>
<keyword evidence="3" id="KW-0378">Hydrolase</keyword>
<dbReference type="InterPro" id="IPR013520">
    <property type="entry name" value="Ribonucl_H"/>
</dbReference>
<comment type="similarity">
    <text evidence="1">Belongs to the oligoribonuclease family.</text>
</comment>
<protein>
    <recommendedName>
        <fullName evidence="5">Exonuclease domain-containing protein</fullName>
    </recommendedName>
</protein>
<gene>
    <name evidence="6" type="ORF">DL764_003496</name>
</gene>
<dbReference type="SMART" id="SM00479">
    <property type="entry name" value="EXOIII"/>
    <property type="match status" value="1"/>
</dbReference>
<dbReference type="InterPro" id="IPR022894">
    <property type="entry name" value="Oligoribonuclease"/>
</dbReference>
<dbReference type="Gene3D" id="3.30.420.10">
    <property type="entry name" value="Ribonuclease H-like superfamily/Ribonuclease H"/>
    <property type="match status" value="1"/>
</dbReference>
<dbReference type="SUPFAM" id="SSF53098">
    <property type="entry name" value="Ribonuclease H-like"/>
    <property type="match status" value="1"/>
</dbReference>
<dbReference type="PANTHER" id="PTHR11046">
    <property type="entry name" value="OLIGORIBONUCLEASE, MITOCHONDRIAL"/>
    <property type="match status" value="1"/>
</dbReference>
<dbReference type="AlphaFoldDB" id="A0A4Q4TGA6"/>
<dbReference type="OrthoDB" id="270189at2759"/>
<feature type="domain" description="Exonuclease" evidence="5">
    <location>
        <begin position="107"/>
        <end position="276"/>
    </location>
</feature>
<keyword evidence="7" id="KW-1185">Reference proteome</keyword>
<dbReference type="GO" id="GO:0003676">
    <property type="term" value="F:nucleic acid binding"/>
    <property type="evidence" value="ECO:0007669"/>
    <property type="project" value="InterPro"/>
</dbReference>
<keyword evidence="2" id="KW-0540">Nuclease</keyword>
<dbReference type="Proteomes" id="UP000293360">
    <property type="component" value="Unassembled WGS sequence"/>
</dbReference>